<accession>A0A410TB83</accession>
<gene>
    <name evidence="2" type="primary">62</name>
    <name evidence="2" type="ORF">SEA_RICKMORE_62</name>
</gene>
<reference evidence="2 3" key="1">
    <citation type="submission" date="2019-01" db="EMBL/GenBank/DDBJ databases">
        <authorList>
            <person name="Mendiola A."/>
            <person name="Dhungana S."/>
            <person name="Koga A.P."/>
            <person name="Garlena R.A."/>
            <person name="Russell D.A."/>
            <person name="Pope W.H."/>
            <person name="Jacobs-Sera D."/>
            <person name="Hatfull G.F."/>
        </authorList>
    </citation>
    <scope>NUCLEOTIDE SEQUENCE [LARGE SCALE GENOMIC DNA]</scope>
</reference>
<dbReference type="Proteomes" id="UP000290536">
    <property type="component" value="Segment"/>
</dbReference>
<sequence length="55" mass="6475">MSEEDEEKIAHIHELIKDGTLRFTEPGVTEEERELNKSMSRHPAGKKRRKNEENN</sequence>
<protein>
    <submittedName>
        <fullName evidence="2">Uncharacterized protein</fullName>
    </submittedName>
</protein>
<dbReference type="KEGG" id="vg:55613850"/>
<feature type="compositionally biased region" description="Basic residues" evidence="1">
    <location>
        <begin position="39"/>
        <end position="49"/>
    </location>
</feature>
<name>A0A410TB83_9CAUD</name>
<dbReference type="EMBL" id="MK376953">
    <property type="protein sequence ID" value="QAU06296.1"/>
    <property type="molecule type" value="Genomic_DNA"/>
</dbReference>
<evidence type="ECO:0000313" key="3">
    <source>
        <dbReference type="Proteomes" id="UP000290536"/>
    </source>
</evidence>
<evidence type="ECO:0000313" key="2">
    <source>
        <dbReference type="EMBL" id="QAU06296.1"/>
    </source>
</evidence>
<proteinExistence type="predicted"/>
<dbReference type="RefSeq" id="YP_009843559.1">
    <property type="nucleotide sequence ID" value="NC_048749.1"/>
</dbReference>
<dbReference type="GeneID" id="55613850"/>
<keyword evidence="3" id="KW-1185">Reference proteome</keyword>
<evidence type="ECO:0000256" key="1">
    <source>
        <dbReference type="SAM" id="MobiDB-lite"/>
    </source>
</evidence>
<feature type="region of interest" description="Disordered" evidence="1">
    <location>
        <begin position="24"/>
        <end position="55"/>
    </location>
</feature>
<organism evidence="2 3">
    <name type="scientific">Gordonia phage Rickmore</name>
    <dbReference type="NCBI Taxonomy" id="2507854"/>
    <lineage>
        <taxon>Viruses</taxon>
        <taxon>Duplodnaviria</taxon>
        <taxon>Heunggongvirae</taxon>
        <taxon>Uroviricota</taxon>
        <taxon>Caudoviricetes</taxon>
        <taxon>Deejayvirinae</taxon>
        <taxon>Kenoshavirus</taxon>
        <taxon>Kenoshavirus rickmore</taxon>
    </lineage>
</organism>